<feature type="non-terminal residue" evidence="1">
    <location>
        <position position="134"/>
    </location>
</feature>
<dbReference type="Proteomes" id="UP001274896">
    <property type="component" value="Unassembled WGS sequence"/>
</dbReference>
<protein>
    <submittedName>
        <fullName evidence="1">Uncharacterized protein</fullName>
    </submittedName>
</protein>
<gene>
    <name evidence="1" type="ORF">QTP70_021747</name>
</gene>
<evidence type="ECO:0000313" key="1">
    <source>
        <dbReference type="EMBL" id="KAK3516527.1"/>
    </source>
</evidence>
<proteinExistence type="predicted"/>
<reference evidence="1" key="1">
    <citation type="submission" date="2023-06" db="EMBL/GenBank/DDBJ databases">
        <title>Male Hemibagrus guttatus genome.</title>
        <authorList>
            <person name="Bian C."/>
        </authorList>
    </citation>
    <scope>NUCLEOTIDE SEQUENCE</scope>
    <source>
        <strain evidence="1">Male_cb2023</strain>
        <tissue evidence="1">Muscle</tissue>
    </source>
</reference>
<sequence>MVTLMLTSETAQTEDNKYFGLASVSERRPEEGKKGEIQLRMVLNEMGGKEKKILNFTKYEVLDMSEGKHSPCGLSEAVNSPLPHPAYLSNHVPVGGEGRRTAIGRMDYFRHLERVETLRCYWELKHVQLEGLGQ</sequence>
<evidence type="ECO:0000313" key="2">
    <source>
        <dbReference type="Proteomes" id="UP001274896"/>
    </source>
</evidence>
<organism evidence="1 2">
    <name type="scientific">Hemibagrus guttatus</name>
    <dbReference type="NCBI Taxonomy" id="175788"/>
    <lineage>
        <taxon>Eukaryota</taxon>
        <taxon>Metazoa</taxon>
        <taxon>Chordata</taxon>
        <taxon>Craniata</taxon>
        <taxon>Vertebrata</taxon>
        <taxon>Euteleostomi</taxon>
        <taxon>Actinopterygii</taxon>
        <taxon>Neopterygii</taxon>
        <taxon>Teleostei</taxon>
        <taxon>Ostariophysi</taxon>
        <taxon>Siluriformes</taxon>
        <taxon>Bagridae</taxon>
        <taxon>Hemibagrus</taxon>
    </lineage>
</organism>
<dbReference type="AlphaFoldDB" id="A0AAE0UT03"/>
<dbReference type="EMBL" id="JAUCMX010000019">
    <property type="protein sequence ID" value="KAK3516527.1"/>
    <property type="molecule type" value="Genomic_DNA"/>
</dbReference>
<keyword evidence="2" id="KW-1185">Reference proteome</keyword>
<accession>A0AAE0UT03</accession>
<comment type="caution">
    <text evidence="1">The sequence shown here is derived from an EMBL/GenBank/DDBJ whole genome shotgun (WGS) entry which is preliminary data.</text>
</comment>
<name>A0AAE0UT03_9TELE</name>